<dbReference type="RefSeq" id="XP_040741979.1">
    <property type="nucleotide sequence ID" value="XM_040889357.1"/>
</dbReference>
<sequence>MERGEEKRRRRSEKVEKLLFCTLQPLIILEFCAQVDRSGSIGSFQCPQWLGPDGTKKGLVSFSQFTVRRLLPKPAVLSGHLAISSGIRTPGSPIDCAPMLHLVV</sequence>
<name>A0A1Y1W4B4_9FUNG</name>
<evidence type="ECO:0000313" key="1">
    <source>
        <dbReference type="EMBL" id="ORX68165.1"/>
    </source>
</evidence>
<organism evidence="1 2">
    <name type="scientific">Linderina pennispora</name>
    <dbReference type="NCBI Taxonomy" id="61395"/>
    <lineage>
        <taxon>Eukaryota</taxon>
        <taxon>Fungi</taxon>
        <taxon>Fungi incertae sedis</taxon>
        <taxon>Zoopagomycota</taxon>
        <taxon>Kickxellomycotina</taxon>
        <taxon>Kickxellomycetes</taxon>
        <taxon>Kickxellales</taxon>
        <taxon>Kickxellaceae</taxon>
        <taxon>Linderina</taxon>
    </lineage>
</organism>
<proteinExistence type="predicted"/>
<comment type="caution">
    <text evidence="1">The sequence shown here is derived from an EMBL/GenBank/DDBJ whole genome shotgun (WGS) entry which is preliminary data.</text>
</comment>
<dbReference type="GeneID" id="63806005"/>
<dbReference type="AlphaFoldDB" id="A0A1Y1W4B4"/>
<accession>A0A1Y1W4B4</accession>
<protein>
    <submittedName>
        <fullName evidence="1">Uncharacterized protein</fullName>
    </submittedName>
</protein>
<reference evidence="1 2" key="1">
    <citation type="submission" date="2016-07" db="EMBL/GenBank/DDBJ databases">
        <title>Pervasive Adenine N6-methylation of Active Genes in Fungi.</title>
        <authorList>
            <consortium name="DOE Joint Genome Institute"/>
            <person name="Mondo S.J."/>
            <person name="Dannebaum R.O."/>
            <person name="Kuo R.C."/>
            <person name="Labutti K."/>
            <person name="Haridas S."/>
            <person name="Kuo A."/>
            <person name="Salamov A."/>
            <person name="Ahrendt S.R."/>
            <person name="Lipzen A."/>
            <person name="Sullivan W."/>
            <person name="Andreopoulos W.B."/>
            <person name="Clum A."/>
            <person name="Lindquist E."/>
            <person name="Daum C."/>
            <person name="Ramamoorthy G.K."/>
            <person name="Gryganskyi A."/>
            <person name="Culley D."/>
            <person name="Magnuson J.K."/>
            <person name="James T.Y."/>
            <person name="O'Malley M.A."/>
            <person name="Stajich J.E."/>
            <person name="Spatafora J.W."/>
            <person name="Visel A."/>
            <person name="Grigoriev I.V."/>
        </authorList>
    </citation>
    <scope>NUCLEOTIDE SEQUENCE [LARGE SCALE GENOMIC DNA]</scope>
    <source>
        <strain evidence="1 2">ATCC 12442</strain>
    </source>
</reference>
<evidence type="ECO:0000313" key="2">
    <source>
        <dbReference type="Proteomes" id="UP000193922"/>
    </source>
</evidence>
<keyword evidence="2" id="KW-1185">Reference proteome</keyword>
<dbReference type="EMBL" id="MCFD01000010">
    <property type="protein sequence ID" value="ORX68165.1"/>
    <property type="molecule type" value="Genomic_DNA"/>
</dbReference>
<dbReference type="Proteomes" id="UP000193922">
    <property type="component" value="Unassembled WGS sequence"/>
</dbReference>
<gene>
    <name evidence="1" type="ORF">DL89DRAFT_27580</name>
</gene>